<organism evidence="2 3">
    <name type="scientific">Rhodanobacter ginsengisoli</name>
    <dbReference type="NCBI Taxonomy" id="418646"/>
    <lineage>
        <taxon>Bacteria</taxon>
        <taxon>Pseudomonadati</taxon>
        <taxon>Pseudomonadota</taxon>
        <taxon>Gammaproteobacteria</taxon>
        <taxon>Lysobacterales</taxon>
        <taxon>Rhodanobacteraceae</taxon>
        <taxon>Rhodanobacter</taxon>
    </lineage>
</organism>
<dbReference type="EMBL" id="JBHSNF010000001">
    <property type="protein sequence ID" value="MFC5524671.1"/>
    <property type="molecule type" value="Genomic_DNA"/>
</dbReference>
<dbReference type="Proteomes" id="UP001596114">
    <property type="component" value="Unassembled WGS sequence"/>
</dbReference>
<feature type="signal peptide" evidence="1">
    <location>
        <begin position="1"/>
        <end position="24"/>
    </location>
</feature>
<evidence type="ECO:0000313" key="3">
    <source>
        <dbReference type="Proteomes" id="UP001596114"/>
    </source>
</evidence>
<proteinExistence type="predicted"/>
<feature type="chain" id="PRO_5046635427" evidence="1">
    <location>
        <begin position="25"/>
        <end position="158"/>
    </location>
</feature>
<evidence type="ECO:0000313" key="2">
    <source>
        <dbReference type="EMBL" id="MFC5524671.1"/>
    </source>
</evidence>
<name>A0ABW0QID0_9GAMM</name>
<sequence>MMIRPRHLMPFVLALALCGLSAHAQQTGGLQQRMSQAEFEAAGLDKLSPQELQNLDNWLHTHGQVTTKMVDSSGEPVFYPGKKKYSKIEAHLVGHFDGWHGNNEMTLDNGQVWKQIGSDAPMCMNSDNPAVKVKPSLMGNWLMYVKGCNDTAHVRRIR</sequence>
<reference evidence="3" key="1">
    <citation type="journal article" date="2019" name="Int. J. Syst. Evol. Microbiol.">
        <title>The Global Catalogue of Microorganisms (GCM) 10K type strain sequencing project: providing services to taxonomists for standard genome sequencing and annotation.</title>
        <authorList>
            <consortium name="The Broad Institute Genomics Platform"/>
            <consortium name="The Broad Institute Genome Sequencing Center for Infectious Disease"/>
            <person name="Wu L."/>
            <person name="Ma J."/>
        </authorList>
    </citation>
    <scope>NUCLEOTIDE SEQUENCE [LARGE SCALE GENOMIC DNA]</scope>
    <source>
        <strain evidence="3">CGMCC 1.16619</strain>
    </source>
</reference>
<accession>A0ABW0QID0</accession>
<dbReference type="RefSeq" id="WP_377317074.1">
    <property type="nucleotide sequence ID" value="NZ_JBHSNF010000001.1"/>
</dbReference>
<evidence type="ECO:0000256" key="1">
    <source>
        <dbReference type="SAM" id="SignalP"/>
    </source>
</evidence>
<keyword evidence="3" id="KW-1185">Reference proteome</keyword>
<protein>
    <submittedName>
        <fullName evidence="2">Uncharacterized protein</fullName>
    </submittedName>
</protein>
<comment type="caution">
    <text evidence="2">The sequence shown here is derived from an EMBL/GenBank/DDBJ whole genome shotgun (WGS) entry which is preliminary data.</text>
</comment>
<keyword evidence="1" id="KW-0732">Signal</keyword>
<gene>
    <name evidence="2" type="ORF">ACFPPA_02845</name>
</gene>